<feature type="non-terminal residue" evidence="1">
    <location>
        <position position="1"/>
    </location>
</feature>
<reference evidence="1" key="1">
    <citation type="submission" date="2015-06" db="EMBL/GenBank/DDBJ databases">
        <authorList>
            <person name="Nguyen H."/>
        </authorList>
    </citation>
    <scope>NUCLEOTIDE SEQUENCE</scope>
    <source>
        <strain evidence="1">DAOM 180753</strain>
    </source>
</reference>
<dbReference type="Proteomes" id="UP001227192">
    <property type="component" value="Unassembled WGS sequence"/>
</dbReference>
<name>A0AAI9X3N0_PENTH</name>
<dbReference type="AlphaFoldDB" id="A0AAI9X3N0"/>
<comment type="caution">
    <text evidence="1">The sequence shown here is derived from an EMBL/GenBank/DDBJ whole genome shotgun (WGS) entry which is preliminary data.</text>
</comment>
<accession>A0AAI9X3N0</accession>
<evidence type="ECO:0000313" key="1">
    <source>
        <dbReference type="EMBL" id="KAJ9482685.1"/>
    </source>
</evidence>
<gene>
    <name evidence="1" type="ORF">VN97_g10741</name>
</gene>
<protein>
    <submittedName>
        <fullName evidence="1">Uncharacterized protein</fullName>
    </submittedName>
</protein>
<dbReference type="EMBL" id="LACB01000523">
    <property type="protein sequence ID" value="KAJ9482685.1"/>
    <property type="molecule type" value="Genomic_DNA"/>
</dbReference>
<keyword evidence="2" id="KW-1185">Reference proteome</keyword>
<proteinExistence type="predicted"/>
<organism evidence="1 2">
    <name type="scientific">Penicillium thymicola</name>
    <dbReference type="NCBI Taxonomy" id="293382"/>
    <lineage>
        <taxon>Eukaryota</taxon>
        <taxon>Fungi</taxon>
        <taxon>Dikarya</taxon>
        <taxon>Ascomycota</taxon>
        <taxon>Pezizomycotina</taxon>
        <taxon>Eurotiomycetes</taxon>
        <taxon>Eurotiomycetidae</taxon>
        <taxon>Eurotiales</taxon>
        <taxon>Aspergillaceae</taxon>
        <taxon>Penicillium</taxon>
    </lineage>
</organism>
<reference evidence="1" key="2">
    <citation type="journal article" date="2016" name="Fungal Biol.">
        <title>Ochratoxin A production by Penicillium thymicola.</title>
        <authorList>
            <person name="Nguyen H.D.T."/>
            <person name="McMullin D.R."/>
            <person name="Ponomareva E."/>
            <person name="Riley R."/>
            <person name="Pomraning K.R."/>
            <person name="Baker S.E."/>
            <person name="Seifert K.A."/>
        </authorList>
    </citation>
    <scope>NUCLEOTIDE SEQUENCE</scope>
    <source>
        <strain evidence="1">DAOM 180753</strain>
    </source>
</reference>
<evidence type="ECO:0000313" key="2">
    <source>
        <dbReference type="Proteomes" id="UP001227192"/>
    </source>
</evidence>
<sequence>VLNRPVCLRAYSLERSPLQYIYSIATSPPLNVAIILMSFEDSISKHSFTNSWIQPSNSTYIRQNVNPRKELLRQCK</sequence>